<dbReference type="PANTHER" id="PTHR15574">
    <property type="entry name" value="WD REPEAT DOMAIN-CONTAINING FAMILY"/>
    <property type="match status" value="1"/>
</dbReference>
<reference evidence="5" key="2">
    <citation type="submission" date="2004-02" db="EMBL/GenBank/DDBJ databases">
        <authorList>
            <consortium name="Genoscope"/>
            <consortium name="Whitehead Institute Centre for Genome Research"/>
        </authorList>
    </citation>
    <scope>NUCLEOTIDE SEQUENCE</scope>
</reference>
<dbReference type="Pfam" id="PF00400">
    <property type="entry name" value="WD40"/>
    <property type="match status" value="3"/>
</dbReference>
<dbReference type="EMBL" id="CAAE01014981">
    <property type="protein sequence ID" value="CAG07154.1"/>
    <property type="molecule type" value="Genomic_DNA"/>
</dbReference>
<evidence type="ECO:0000313" key="5">
    <source>
        <dbReference type="EMBL" id="CAG07154.1"/>
    </source>
</evidence>
<comment type="caution">
    <text evidence="5">The sequence shown here is derived from an EMBL/GenBank/DDBJ whole genome shotgun (WGS) entry which is preliminary data.</text>
</comment>
<dbReference type="AlphaFoldDB" id="Q4RWS8"/>
<dbReference type="InterPro" id="IPR015943">
    <property type="entry name" value="WD40/YVTN_repeat-like_dom_sf"/>
</dbReference>
<feature type="non-terminal residue" evidence="5">
    <location>
        <position position="1"/>
    </location>
</feature>
<dbReference type="InterPro" id="IPR036322">
    <property type="entry name" value="WD40_repeat_dom_sf"/>
</dbReference>
<dbReference type="PROSITE" id="PS50082">
    <property type="entry name" value="WD_REPEATS_2"/>
    <property type="match status" value="1"/>
</dbReference>
<dbReference type="GO" id="GO:0080008">
    <property type="term" value="C:Cul4-RING E3 ubiquitin ligase complex"/>
    <property type="evidence" value="ECO:0007669"/>
    <property type="project" value="TreeGrafter"/>
</dbReference>
<dbReference type="PROSITE" id="PS50294">
    <property type="entry name" value="WD_REPEATS_REGION"/>
    <property type="match status" value="1"/>
</dbReference>
<organism evidence="5">
    <name type="scientific">Tetraodon nigroviridis</name>
    <name type="common">Spotted green pufferfish</name>
    <name type="synonym">Chelonodon nigroviridis</name>
    <dbReference type="NCBI Taxonomy" id="99883"/>
    <lineage>
        <taxon>Eukaryota</taxon>
        <taxon>Metazoa</taxon>
        <taxon>Chordata</taxon>
        <taxon>Craniata</taxon>
        <taxon>Vertebrata</taxon>
        <taxon>Euteleostomi</taxon>
        <taxon>Actinopterygii</taxon>
        <taxon>Neopterygii</taxon>
        <taxon>Teleostei</taxon>
        <taxon>Neoteleostei</taxon>
        <taxon>Acanthomorphata</taxon>
        <taxon>Eupercaria</taxon>
        <taxon>Tetraodontiformes</taxon>
        <taxon>Tetradontoidea</taxon>
        <taxon>Tetraodontidae</taxon>
        <taxon>Tetraodon</taxon>
    </lineage>
</organism>
<sequence>HSTSSDEDDDDDDDDDDRKDEDDDDEDEDEDDNEAMEAWLGAELQDLRGPVWRAVPSLRSREIGRDAHQFVRRVCGARGLVQRLELQGRLERHTGCVNTLHFNPSGTRLASGSDDLRVVIWDWAVRHAVLEFDSGHKSNVFQVGAKQPCCRGNAATHRNALRSKVCFALIARIQAKFLPHSGDSTLAMCARDGQIRVAELSATQCCKNTKRVAQHKGAAHKLALEPDSQCSFLSAGEDAVVFGIDLRLDRPANKLVVVKEGDKKVGLYTIYVNPAKTHHFAVGGRDQYVRIYDQRKINENDNNGVLKKFCPSHLVSIESKTNITCLVYSHDGTELLASYNDEDIYLFDSNHSDGADYLRRYKGHRNNATGVCSASSFPHFWGIARGLTPPPCPPPLSSLRLSVKGVNFYGPCSEFVVSGSDCGHIYLWDKYSARIVQFMEGDKGGVVNCLEPHPHLPGMATSGLDYDIKLWAPTAENPTGLKGLKEVFLSFLGTLHQSDASRLG</sequence>
<feature type="region of interest" description="Disordered" evidence="4">
    <location>
        <begin position="1"/>
        <end position="34"/>
    </location>
</feature>
<dbReference type="Gene3D" id="2.130.10.10">
    <property type="entry name" value="YVTN repeat-like/Quinoprotein amine dehydrogenase"/>
    <property type="match status" value="1"/>
</dbReference>
<reference evidence="5" key="1">
    <citation type="journal article" date="2004" name="Nature">
        <title>Genome duplication in the teleost fish Tetraodon nigroviridis reveals the early vertebrate proto-karyotype.</title>
        <authorList>
            <person name="Jaillon O."/>
            <person name="Aury J.-M."/>
            <person name="Brunet F."/>
            <person name="Petit J.-L."/>
            <person name="Stange-Thomann N."/>
            <person name="Mauceli E."/>
            <person name="Bouneau L."/>
            <person name="Fischer C."/>
            <person name="Ozouf-Costaz C."/>
            <person name="Bernot A."/>
            <person name="Nicaud S."/>
            <person name="Jaffe D."/>
            <person name="Fisher S."/>
            <person name="Lutfalla G."/>
            <person name="Dossat C."/>
            <person name="Segurens B."/>
            <person name="Dasilva C."/>
            <person name="Salanoubat M."/>
            <person name="Levy M."/>
            <person name="Boudet N."/>
            <person name="Castellano S."/>
            <person name="Anthouard V."/>
            <person name="Jubin C."/>
            <person name="Castelli V."/>
            <person name="Katinka M."/>
            <person name="Vacherie B."/>
            <person name="Biemont C."/>
            <person name="Skalli Z."/>
            <person name="Cattolico L."/>
            <person name="Poulain J."/>
            <person name="De Berardinis V."/>
            <person name="Cruaud C."/>
            <person name="Duprat S."/>
            <person name="Brottier P."/>
            <person name="Coutanceau J.-P."/>
            <person name="Gouzy J."/>
            <person name="Parra G."/>
            <person name="Lardier G."/>
            <person name="Chapple C."/>
            <person name="McKernan K.J."/>
            <person name="McEwan P."/>
            <person name="Bosak S."/>
            <person name="Kellis M."/>
            <person name="Volff J.-N."/>
            <person name="Guigo R."/>
            <person name="Zody M.C."/>
            <person name="Mesirov J."/>
            <person name="Lindblad-Toh K."/>
            <person name="Birren B."/>
            <person name="Nusbaum C."/>
            <person name="Kahn D."/>
            <person name="Robinson-Rechavi M."/>
            <person name="Laudet V."/>
            <person name="Schachter V."/>
            <person name="Quetier F."/>
            <person name="Saurin W."/>
            <person name="Scarpelli C."/>
            <person name="Wincker P."/>
            <person name="Lander E.S."/>
            <person name="Weissenbach J."/>
            <person name="Roest Crollius H."/>
        </authorList>
    </citation>
    <scope>NUCLEOTIDE SEQUENCE [LARGE SCALE GENOMIC DNA]</scope>
</reference>
<protein>
    <submittedName>
        <fullName evidence="5">(spotted green pufferfish) hypothetical protein</fullName>
    </submittedName>
</protein>
<name>Q4RWS8_TETNG</name>
<dbReference type="KEGG" id="tng:GSTEN00027714G001"/>
<evidence type="ECO:0000256" key="3">
    <source>
        <dbReference type="PROSITE-ProRule" id="PRU00221"/>
    </source>
</evidence>
<dbReference type="OrthoDB" id="4869960at2759"/>
<dbReference type="SUPFAM" id="SSF50978">
    <property type="entry name" value="WD40 repeat-like"/>
    <property type="match status" value="1"/>
</dbReference>
<dbReference type="SMART" id="SM00320">
    <property type="entry name" value="WD40"/>
    <property type="match status" value="6"/>
</dbReference>
<evidence type="ECO:0000256" key="2">
    <source>
        <dbReference type="ARBA" id="ARBA00022737"/>
    </source>
</evidence>
<keyword evidence="2" id="KW-0677">Repeat</keyword>
<dbReference type="InterPro" id="IPR045151">
    <property type="entry name" value="DCAF8"/>
</dbReference>
<dbReference type="GO" id="GO:0005737">
    <property type="term" value="C:cytoplasm"/>
    <property type="evidence" value="ECO:0007669"/>
    <property type="project" value="TreeGrafter"/>
</dbReference>
<dbReference type="InterPro" id="IPR001680">
    <property type="entry name" value="WD40_rpt"/>
</dbReference>
<gene>
    <name evidence="5" type="ORF">GSTENG00027714001</name>
</gene>
<feature type="repeat" description="WD" evidence="3">
    <location>
        <begin position="90"/>
        <end position="122"/>
    </location>
</feature>
<evidence type="ECO:0000256" key="1">
    <source>
        <dbReference type="ARBA" id="ARBA00022574"/>
    </source>
</evidence>
<evidence type="ECO:0000256" key="4">
    <source>
        <dbReference type="SAM" id="MobiDB-lite"/>
    </source>
</evidence>
<proteinExistence type="predicted"/>
<keyword evidence="1 3" id="KW-0853">WD repeat</keyword>
<accession>Q4RWS8</accession>
<dbReference type="PANTHER" id="PTHR15574:SF21">
    <property type="entry name" value="DDB1- AND CUL4-ASSOCIATED FACTOR 8"/>
    <property type="match status" value="1"/>
</dbReference>